<feature type="region of interest" description="Disordered" evidence="10">
    <location>
        <begin position="535"/>
        <end position="585"/>
    </location>
</feature>
<dbReference type="FunFam" id="1.10.10.1410:FF:000001">
    <property type="entry name" value="60S acidic ribosomal protein P1"/>
    <property type="match status" value="1"/>
</dbReference>
<dbReference type="SMART" id="SM00384">
    <property type="entry name" value="AT_hook"/>
    <property type="match status" value="8"/>
</dbReference>
<reference evidence="12 13" key="1">
    <citation type="journal article" date="2017" name="Mol. Plant">
        <title>The Genome of Medicinal Plant Macleaya cordata Provides New Insights into Benzylisoquinoline Alkaloids Metabolism.</title>
        <authorList>
            <person name="Liu X."/>
            <person name="Liu Y."/>
            <person name="Huang P."/>
            <person name="Ma Y."/>
            <person name="Qing Z."/>
            <person name="Tang Q."/>
            <person name="Cao H."/>
            <person name="Cheng P."/>
            <person name="Zheng Y."/>
            <person name="Yuan Z."/>
            <person name="Zhou Y."/>
            <person name="Liu J."/>
            <person name="Tang Z."/>
            <person name="Zhuo Y."/>
            <person name="Zhang Y."/>
            <person name="Yu L."/>
            <person name="Huang J."/>
            <person name="Yang P."/>
            <person name="Peng Q."/>
            <person name="Zhang J."/>
            <person name="Jiang W."/>
            <person name="Zhang Z."/>
            <person name="Lin K."/>
            <person name="Ro D.K."/>
            <person name="Chen X."/>
            <person name="Xiong X."/>
            <person name="Shang Y."/>
            <person name="Huang S."/>
            <person name="Zeng J."/>
        </authorList>
    </citation>
    <scope>NUCLEOTIDE SEQUENCE [LARGE SCALE GENOMIC DNA]</scope>
    <source>
        <strain evidence="13">cv. BLH2017</strain>
        <tissue evidence="12">Root</tissue>
    </source>
</reference>
<dbReference type="AlphaFoldDB" id="A0A200PU80"/>
<proteinExistence type="inferred from homology"/>
<dbReference type="STRING" id="56857.A0A200PU80"/>
<evidence type="ECO:0000313" key="12">
    <source>
        <dbReference type="EMBL" id="OVA01752.1"/>
    </source>
</evidence>
<comment type="subunit">
    <text evidence="5">P1 and P2 exist as dimers at the large ribosomal subunit.</text>
</comment>
<comment type="similarity">
    <text evidence="4">Belongs to the eukaryotic ribosomal protein P1/P2 family.</text>
</comment>
<dbReference type="GO" id="GO:0030295">
    <property type="term" value="F:protein kinase activator activity"/>
    <property type="evidence" value="ECO:0007669"/>
    <property type="project" value="TreeGrafter"/>
</dbReference>
<keyword evidence="6 12" id="KW-0689">Ribosomal protein</keyword>
<dbReference type="InterPro" id="IPR036388">
    <property type="entry name" value="WH-like_DNA-bd_sf"/>
</dbReference>
<evidence type="ECO:0000256" key="6">
    <source>
        <dbReference type="ARBA" id="ARBA00022980"/>
    </source>
</evidence>
<dbReference type="CDD" id="cd00073">
    <property type="entry name" value="H15"/>
    <property type="match status" value="1"/>
</dbReference>
<dbReference type="Gene3D" id="1.10.10.1410">
    <property type="match status" value="1"/>
</dbReference>
<dbReference type="EMBL" id="MVGT01004039">
    <property type="protein sequence ID" value="OVA01752.1"/>
    <property type="molecule type" value="Genomic_DNA"/>
</dbReference>
<dbReference type="SUPFAM" id="SSF46785">
    <property type="entry name" value="Winged helix' DNA-binding domain"/>
    <property type="match status" value="1"/>
</dbReference>
<feature type="region of interest" description="Disordered" evidence="10">
    <location>
        <begin position="239"/>
        <end position="341"/>
    </location>
</feature>
<evidence type="ECO:0000256" key="4">
    <source>
        <dbReference type="ARBA" id="ARBA00005436"/>
    </source>
</evidence>
<dbReference type="PROSITE" id="PS51504">
    <property type="entry name" value="H15"/>
    <property type="match status" value="1"/>
</dbReference>
<keyword evidence="9" id="KW-0687">Ribonucleoprotein</keyword>
<dbReference type="InterPro" id="IPR036390">
    <property type="entry name" value="WH_DNA-bd_sf"/>
</dbReference>
<evidence type="ECO:0000313" key="13">
    <source>
        <dbReference type="Proteomes" id="UP000195402"/>
    </source>
</evidence>
<dbReference type="GO" id="GO:0022625">
    <property type="term" value="C:cytosolic large ribosomal subunit"/>
    <property type="evidence" value="ECO:0007669"/>
    <property type="project" value="TreeGrafter"/>
</dbReference>
<organism evidence="12 13">
    <name type="scientific">Macleaya cordata</name>
    <name type="common">Five-seeded plume-poppy</name>
    <name type="synonym">Bocconia cordata</name>
    <dbReference type="NCBI Taxonomy" id="56857"/>
    <lineage>
        <taxon>Eukaryota</taxon>
        <taxon>Viridiplantae</taxon>
        <taxon>Streptophyta</taxon>
        <taxon>Embryophyta</taxon>
        <taxon>Tracheophyta</taxon>
        <taxon>Spermatophyta</taxon>
        <taxon>Magnoliopsida</taxon>
        <taxon>Ranunculales</taxon>
        <taxon>Papaveraceae</taxon>
        <taxon>Papaveroideae</taxon>
        <taxon>Macleaya</taxon>
    </lineage>
</organism>
<dbReference type="GO" id="GO:0005634">
    <property type="term" value="C:nucleus"/>
    <property type="evidence" value="ECO:0007669"/>
    <property type="project" value="UniProtKB-SubCell"/>
</dbReference>
<evidence type="ECO:0000259" key="11">
    <source>
        <dbReference type="PROSITE" id="PS51504"/>
    </source>
</evidence>
<dbReference type="GO" id="GO:0002181">
    <property type="term" value="P:cytoplasmic translation"/>
    <property type="evidence" value="ECO:0007669"/>
    <property type="project" value="TreeGrafter"/>
</dbReference>
<feature type="compositionally biased region" description="Low complexity" evidence="10">
    <location>
        <begin position="306"/>
        <end position="315"/>
    </location>
</feature>
<dbReference type="GO" id="GO:0006414">
    <property type="term" value="P:translational elongation"/>
    <property type="evidence" value="ECO:0007669"/>
    <property type="project" value="InterPro"/>
</dbReference>
<feature type="compositionally biased region" description="Low complexity" evidence="10">
    <location>
        <begin position="130"/>
        <end position="143"/>
    </location>
</feature>
<name>A0A200PU80_MACCD</name>
<dbReference type="GO" id="GO:0006334">
    <property type="term" value="P:nucleosome assembly"/>
    <property type="evidence" value="ECO:0007669"/>
    <property type="project" value="InterPro"/>
</dbReference>
<dbReference type="Pfam" id="PF00538">
    <property type="entry name" value="Linker_histone"/>
    <property type="match status" value="1"/>
</dbReference>
<comment type="function">
    <text evidence="1">Plays an important role in the elongation step of protein synthesis.</text>
</comment>
<sequence>MDPLLLPPLAPLAPLAPPSAPPSSVPLSVNLQDVHIAQVATAPPPKQHGPNHLNHPPYAEMIISAIKTLNEKKGSSRKAIAKFIDSTYTNLPQSHAALLSHHLRRLKKNGIVLMIKHSYKLPKSSPPPTSTATGFATGTTESGPSGLLPKRGRGRPPKTKPIIGPDGSVSVLPKKGRGRPPMSLTKPKAIDRAGPRPRGRPKRNVSGSDFGSISVIVPHMVVVPPKATATVVSATGRPVGRPRKMNMDSTVVGGVVNPSRVSPGRPVGRPRKVGGVVKPKSVSTGRPVGRPPKVGGVVKPKRVSTGRPVGRPPKVGGRGRPPKVAGVEKPVSVPTGKPVGRPRKAHLKERAVKLLEESLALGLNQDVPTMLRRDTELYHIITGREYHAGEGAKDVALTPWLLPISVPAKPTGQGWVWTRINEWSIKEGGGCLSIINRELKTKCPGFEKAKITSLDFNLTSESERLSVSKMSAGELACTYASMILHDDGISISAEKIATLVKSANVDVEPFWPSLFAKLLQKINVEDLITNVGSGSGGGGGGGGAVAPAAPSGGGAAAATAAPAAEEKKEEPKEESDDDMGFSLFD</sequence>
<gene>
    <name evidence="12" type="ORF">BVC80_9071g87</name>
</gene>
<dbReference type="PANTHER" id="PTHR45696">
    <property type="entry name" value="60S ACIDIC RIBOSOMAL PROTEIN P1"/>
    <property type="match status" value="1"/>
</dbReference>
<dbReference type="GO" id="GO:0043021">
    <property type="term" value="F:ribonucleoprotein complex binding"/>
    <property type="evidence" value="ECO:0007669"/>
    <property type="project" value="TreeGrafter"/>
</dbReference>
<dbReference type="InterPro" id="IPR027534">
    <property type="entry name" value="Ribosomal_P1/P2"/>
</dbReference>
<comment type="caution">
    <text evidence="12">The sequence shown here is derived from an EMBL/GenBank/DDBJ whole genome shotgun (WGS) entry which is preliminary data.</text>
</comment>
<dbReference type="OMA" id="RINEWSI"/>
<dbReference type="PRINTS" id="PR00929">
    <property type="entry name" value="ATHOOK"/>
</dbReference>
<dbReference type="GO" id="GO:0003735">
    <property type="term" value="F:structural constituent of ribosome"/>
    <property type="evidence" value="ECO:0007669"/>
    <property type="project" value="InterPro"/>
</dbReference>
<keyword evidence="8" id="KW-0539">Nucleus</keyword>
<dbReference type="InterPro" id="IPR005818">
    <property type="entry name" value="Histone_H1/H5_H15"/>
</dbReference>
<dbReference type="SMART" id="SM00526">
    <property type="entry name" value="H15"/>
    <property type="match status" value="1"/>
</dbReference>
<dbReference type="GO" id="GO:0003677">
    <property type="term" value="F:DNA binding"/>
    <property type="evidence" value="ECO:0007669"/>
    <property type="project" value="UniProtKB-KW"/>
</dbReference>
<evidence type="ECO:0000256" key="10">
    <source>
        <dbReference type="SAM" id="MobiDB-lite"/>
    </source>
</evidence>
<protein>
    <submittedName>
        <fullName evidence="12">Ribosomal protein L10/L12</fullName>
    </submittedName>
</protein>
<keyword evidence="13" id="KW-1185">Reference proteome</keyword>
<comment type="subcellular location">
    <subcellularLocation>
        <location evidence="3">Chromosome</location>
    </subcellularLocation>
    <subcellularLocation>
        <location evidence="2">Nucleus</location>
    </subcellularLocation>
</comment>
<evidence type="ECO:0000256" key="8">
    <source>
        <dbReference type="ARBA" id="ARBA00023242"/>
    </source>
</evidence>
<dbReference type="Pfam" id="PF02178">
    <property type="entry name" value="AT_hook"/>
    <property type="match status" value="9"/>
</dbReference>
<dbReference type="OrthoDB" id="1110759at2759"/>
<evidence type="ECO:0000256" key="5">
    <source>
        <dbReference type="ARBA" id="ARBA00011266"/>
    </source>
</evidence>
<evidence type="ECO:0000256" key="9">
    <source>
        <dbReference type="ARBA" id="ARBA00023274"/>
    </source>
</evidence>
<dbReference type="Gene3D" id="1.10.10.10">
    <property type="entry name" value="Winged helix-like DNA-binding domain superfamily/Winged helix DNA-binding domain"/>
    <property type="match status" value="1"/>
</dbReference>
<evidence type="ECO:0000256" key="7">
    <source>
        <dbReference type="ARBA" id="ARBA00023125"/>
    </source>
</evidence>
<feature type="compositionally biased region" description="Low complexity" evidence="10">
    <location>
        <begin position="545"/>
        <end position="563"/>
    </location>
</feature>
<dbReference type="PRINTS" id="PR00624">
    <property type="entry name" value="HISTONEH5"/>
</dbReference>
<dbReference type="InterPro" id="IPR017956">
    <property type="entry name" value="AT_hook_DNA-bd_motif"/>
</dbReference>
<evidence type="ECO:0000256" key="1">
    <source>
        <dbReference type="ARBA" id="ARBA00003362"/>
    </source>
</evidence>
<dbReference type="InParanoid" id="A0A200PU80"/>
<dbReference type="HAMAP" id="MF_01478">
    <property type="entry name" value="Ribosomal_L12_arch"/>
    <property type="match status" value="1"/>
</dbReference>
<dbReference type="InterPro" id="IPR005819">
    <property type="entry name" value="H1/H5"/>
</dbReference>
<dbReference type="InterPro" id="IPR038716">
    <property type="entry name" value="P1/P2_N_sf"/>
</dbReference>
<dbReference type="GO" id="GO:0030527">
    <property type="term" value="F:structural constituent of chromatin"/>
    <property type="evidence" value="ECO:0007669"/>
    <property type="project" value="InterPro"/>
</dbReference>
<feature type="compositionally biased region" description="Gly residues" evidence="10">
    <location>
        <begin position="535"/>
        <end position="544"/>
    </location>
</feature>
<feature type="domain" description="H15" evidence="11">
    <location>
        <begin position="54"/>
        <end position="123"/>
    </location>
</feature>
<dbReference type="PANTHER" id="PTHR45696:SF10">
    <property type="entry name" value="LARGE RIBOSOMAL SUBUNIT PROTEIN P1"/>
    <property type="match status" value="1"/>
</dbReference>
<evidence type="ECO:0000256" key="2">
    <source>
        <dbReference type="ARBA" id="ARBA00004123"/>
    </source>
</evidence>
<feature type="compositionally biased region" description="Low complexity" evidence="10">
    <location>
        <begin position="259"/>
        <end position="298"/>
    </location>
</feature>
<keyword evidence="7" id="KW-0238">DNA-binding</keyword>
<dbReference type="Pfam" id="PF00428">
    <property type="entry name" value="Ribosomal_60s"/>
    <property type="match status" value="1"/>
</dbReference>
<feature type="region of interest" description="Disordered" evidence="10">
    <location>
        <begin position="120"/>
        <end position="209"/>
    </location>
</feature>
<dbReference type="CDD" id="cd05831">
    <property type="entry name" value="Ribosomal_P1"/>
    <property type="match status" value="1"/>
</dbReference>
<evidence type="ECO:0000256" key="3">
    <source>
        <dbReference type="ARBA" id="ARBA00004286"/>
    </source>
</evidence>
<accession>A0A200PU80</accession>
<dbReference type="Proteomes" id="UP000195402">
    <property type="component" value="Unassembled WGS sequence"/>
</dbReference>
<dbReference type="FunFam" id="1.10.10.10:FF:000493">
    <property type="entry name" value="HMG-Y-related protein A"/>
    <property type="match status" value="1"/>
</dbReference>
<dbReference type="GO" id="GO:0000786">
    <property type="term" value="C:nucleosome"/>
    <property type="evidence" value="ECO:0007669"/>
    <property type="project" value="InterPro"/>
</dbReference>